<evidence type="ECO:0008006" key="4">
    <source>
        <dbReference type="Google" id="ProtNLM"/>
    </source>
</evidence>
<gene>
    <name evidence="2" type="ORF">ACFO5Q_06350</name>
</gene>
<evidence type="ECO:0000313" key="3">
    <source>
        <dbReference type="Proteomes" id="UP001595776"/>
    </source>
</evidence>
<sequence length="169" mass="18591">MSVRSVILFGLLFLLAACGNRNPLEVTVSRCPAIAVVGDAGTLTRFEGEGRNIEDVAFTASIMDVRLTCEEAEDVTSDVSFSVAATRGDAFRGGSVTLPYFVVVLKDNSQIITKKIYDVTLNFDSNGRASSREVLEQHIPTIEQARRYNYEVLVGFQLTAQDAIFNMER</sequence>
<reference evidence="3" key="1">
    <citation type="journal article" date="2019" name="Int. J. Syst. Evol. Microbiol.">
        <title>The Global Catalogue of Microorganisms (GCM) 10K type strain sequencing project: providing services to taxonomists for standard genome sequencing and annotation.</title>
        <authorList>
            <consortium name="The Broad Institute Genomics Platform"/>
            <consortium name="The Broad Institute Genome Sequencing Center for Infectious Disease"/>
            <person name="Wu L."/>
            <person name="Ma J."/>
        </authorList>
    </citation>
    <scope>NUCLEOTIDE SEQUENCE [LARGE SCALE GENOMIC DNA]</scope>
    <source>
        <strain evidence="3">CGMCC 1.15304</strain>
    </source>
</reference>
<dbReference type="PROSITE" id="PS51257">
    <property type="entry name" value="PROKAR_LIPOPROTEIN"/>
    <property type="match status" value="1"/>
</dbReference>
<keyword evidence="3" id="KW-1185">Reference proteome</keyword>
<organism evidence="2 3">
    <name type="scientific">Kordiimonas lipolytica</name>
    <dbReference type="NCBI Taxonomy" id="1662421"/>
    <lineage>
        <taxon>Bacteria</taxon>
        <taxon>Pseudomonadati</taxon>
        <taxon>Pseudomonadota</taxon>
        <taxon>Alphaproteobacteria</taxon>
        <taxon>Kordiimonadales</taxon>
        <taxon>Kordiimonadaceae</taxon>
        <taxon>Kordiimonas</taxon>
    </lineage>
</organism>
<dbReference type="RefSeq" id="WP_068153098.1">
    <property type="nucleotide sequence ID" value="NZ_JBHSCR010000003.1"/>
</dbReference>
<evidence type="ECO:0000313" key="2">
    <source>
        <dbReference type="EMBL" id="MFC4347462.1"/>
    </source>
</evidence>
<accession>A0ABV8U8D3</accession>
<keyword evidence="1" id="KW-0732">Signal</keyword>
<feature type="signal peptide" evidence="1">
    <location>
        <begin position="1"/>
        <end position="16"/>
    </location>
</feature>
<comment type="caution">
    <text evidence="2">The sequence shown here is derived from an EMBL/GenBank/DDBJ whole genome shotgun (WGS) entry which is preliminary data.</text>
</comment>
<feature type="chain" id="PRO_5047185328" description="Lipoprotein" evidence="1">
    <location>
        <begin position="17"/>
        <end position="169"/>
    </location>
</feature>
<evidence type="ECO:0000256" key="1">
    <source>
        <dbReference type="SAM" id="SignalP"/>
    </source>
</evidence>
<name>A0ABV8U8D3_9PROT</name>
<dbReference type="EMBL" id="JBHSCR010000003">
    <property type="protein sequence ID" value="MFC4347462.1"/>
    <property type="molecule type" value="Genomic_DNA"/>
</dbReference>
<protein>
    <recommendedName>
        <fullName evidence="4">Lipoprotein</fullName>
    </recommendedName>
</protein>
<dbReference type="Proteomes" id="UP001595776">
    <property type="component" value="Unassembled WGS sequence"/>
</dbReference>
<proteinExistence type="predicted"/>